<keyword evidence="2" id="KW-1185">Reference proteome</keyword>
<reference evidence="1 2" key="1">
    <citation type="submission" date="2018-10" db="EMBL/GenBank/DDBJ databases">
        <title>Complete genome sequence of Brevundimonas naejangsanensis BRV3.</title>
        <authorList>
            <person name="Berrios L."/>
            <person name="Ely B."/>
        </authorList>
    </citation>
    <scope>NUCLEOTIDE SEQUENCE [LARGE SCALE GENOMIC DNA]</scope>
    <source>
        <strain evidence="1 2">BRV3</strain>
    </source>
</reference>
<evidence type="ECO:0008006" key="3">
    <source>
        <dbReference type="Google" id="ProtNLM"/>
    </source>
</evidence>
<dbReference type="InterPro" id="IPR035924">
    <property type="entry name" value="FlaG-like_sf"/>
</dbReference>
<protein>
    <recommendedName>
        <fullName evidence="3">Flagellar protein FlaG</fullName>
    </recommendedName>
</protein>
<dbReference type="Proteomes" id="UP000276984">
    <property type="component" value="Chromosome"/>
</dbReference>
<gene>
    <name evidence="1" type="ORF">D8I30_00455</name>
</gene>
<evidence type="ECO:0000313" key="1">
    <source>
        <dbReference type="EMBL" id="AYG93818.1"/>
    </source>
</evidence>
<dbReference type="AlphaFoldDB" id="A0A494RBZ3"/>
<dbReference type="OrthoDB" id="8481134at2"/>
<organism evidence="1 2">
    <name type="scientific">Brevundimonas naejangsanensis</name>
    <dbReference type="NCBI Taxonomy" id="588932"/>
    <lineage>
        <taxon>Bacteria</taxon>
        <taxon>Pseudomonadati</taxon>
        <taxon>Pseudomonadota</taxon>
        <taxon>Alphaproteobacteria</taxon>
        <taxon>Caulobacterales</taxon>
        <taxon>Caulobacteraceae</taxon>
        <taxon>Brevundimonas</taxon>
    </lineage>
</organism>
<sequence length="93" mass="10187">MADNVAGLSSVTFINPDAHAAGYDVQQAARATQDDTIDAGRYRLTIEKEASGFVYKTLDRVTGEVIRQLPREEVLKMRESPAYDVGELIATKA</sequence>
<name>A0A494RBZ3_9CAUL</name>
<dbReference type="RefSeq" id="WP_121480978.1">
    <property type="nucleotide sequence ID" value="NZ_CP032707.1"/>
</dbReference>
<dbReference type="Pfam" id="PF03646">
    <property type="entry name" value="FlaG"/>
    <property type="match status" value="1"/>
</dbReference>
<evidence type="ECO:0000313" key="2">
    <source>
        <dbReference type="Proteomes" id="UP000276984"/>
    </source>
</evidence>
<dbReference type="SUPFAM" id="SSF160214">
    <property type="entry name" value="FlaG-like"/>
    <property type="match status" value="1"/>
</dbReference>
<dbReference type="InterPro" id="IPR005186">
    <property type="entry name" value="FlaG"/>
</dbReference>
<dbReference type="Gene3D" id="3.30.160.170">
    <property type="entry name" value="FlaG-like"/>
    <property type="match status" value="1"/>
</dbReference>
<accession>A0A494RBZ3</accession>
<proteinExistence type="predicted"/>
<dbReference type="EMBL" id="CP032707">
    <property type="protein sequence ID" value="AYG93818.1"/>
    <property type="molecule type" value="Genomic_DNA"/>
</dbReference>